<dbReference type="EMBL" id="JAVAMQ010000010">
    <property type="protein sequence ID" value="MDP5307777.1"/>
    <property type="molecule type" value="Genomic_DNA"/>
</dbReference>
<keyword evidence="3" id="KW-1185">Reference proteome</keyword>
<sequence length="98" mass="10666">MARLTVVFWRDIPAQVLEGKGRSALRVHLDARFEAAIDRAAMAAGLAGTDDYLAQWRRRSAEADSAAVLAARIEAEYDPDRLRALAAAGGRDPRMTQG</sequence>
<evidence type="ECO:0000259" key="1">
    <source>
        <dbReference type="Pfam" id="PF13769"/>
    </source>
</evidence>
<accession>A0ABT9JD84</accession>
<dbReference type="Proteomes" id="UP001224997">
    <property type="component" value="Unassembled WGS sequence"/>
</dbReference>
<reference evidence="2 3" key="1">
    <citation type="submission" date="2023-08" db="EMBL/GenBank/DDBJ databases">
        <authorList>
            <person name="Park J.-S."/>
        </authorList>
    </citation>
    <scope>NUCLEOTIDE SEQUENCE [LARGE SCALE GENOMIC DNA]</scope>
    <source>
        <strain evidence="2 3">2205BS29-5</strain>
    </source>
</reference>
<dbReference type="RefSeq" id="WP_305963630.1">
    <property type="nucleotide sequence ID" value="NZ_JAVAMQ010000010.1"/>
</dbReference>
<evidence type="ECO:0000313" key="3">
    <source>
        <dbReference type="Proteomes" id="UP001224997"/>
    </source>
</evidence>
<evidence type="ECO:0000313" key="2">
    <source>
        <dbReference type="EMBL" id="MDP5307777.1"/>
    </source>
</evidence>
<organism evidence="2 3">
    <name type="scientific">Paracoccus spongiarum</name>
    <dbReference type="NCBI Taxonomy" id="3064387"/>
    <lineage>
        <taxon>Bacteria</taxon>
        <taxon>Pseudomonadati</taxon>
        <taxon>Pseudomonadota</taxon>
        <taxon>Alphaproteobacteria</taxon>
        <taxon>Rhodobacterales</taxon>
        <taxon>Paracoccaceae</taxon>
        <taxon>Paracoccus</taxon>
    </lineage>
</organism>
<gene>
    <name evidence="2" type="ORF">Q5Y72_11825</name>
</gene>
<name>A0ABT9JD84_9RHOB</name>
<protein>
    <submittedName>
        <fullName evidence="2">Virulence factor</fullName>
    </submittedName>
</protein>
<dbReference type="InterPro" id="IPR025989">
    <property type="entry name" value="Virulence_F_dom"/>
</dbReference>
<comment type="caution">
    <text evidence="2">The sequence shown here is derived from an EMBL/GenBank/DDBJ whole genome shotgun (WGS) entry which is preliminary data.</text>
</comment>
<feature type="domain" description="Virulence factor" evidence="1">
    <location>
        <begin position="7"/>
        <end position="85"/>
    </location>
</feature>
<proteinExistence type="predicted"/>
<dbReference type="Pfam" id="PF13769">
    <property type="entry name" value="Virulence_fact"/>
    <property type="match status" value="1"/>
</dbReference>